<protein>
    <submittedName>
        <fullName evidence="2">Uncharacterized protein</fullName>
    </submittedName>
</protein>
<comment type="caution">
    <text evidence="2">The sequence shown here is derived from an EMBL/GenBank/DDBJ whole genome shotgun (WGS) entry which is preliminary data.</text>
</comment>
<dbReference type="AlphaFoldDB" id="A0A942T0K5"/>
<evidence type="ECO:0000313" key="2">
    <source>
        <dbReference type="EMBL" id="MBS4183754.1"/>
    </source>
</evidence>
<proteinExistence type="predicted"/>
<name>A0A942T0K5_9BACI</name>
<feature type="transmembrane region" description="Helical" evidence="1">
    <location>
        <begin position="47"/>
        <end position="70"/>
    </location>
</feature>
<dbReference type="EMBL" id="JAGYPE010000003">
    <property type="protein sequence ID" value="MBS4183754.1"/>
    <property type="molecule type" value="Genomic_DNA"/>
</dbReference>
<sequence>MNNGWRTALLGIWIILLVSAVVLFGGGLYLQGQAVEASDVAMAGRGALLFAIAWACLSGTVLFLLTWIVVSANVREHDKDRELLRKLLAR</sequence>
<organism evidence="2">
    <name type="scientific">Neobacillus citreus</name>
    <dbReference type="NCBI Taxonomy" id="2833578"/>
    <lineage>
        <taxon>Bacteria</taxon>
        <taxon>Bacillati</taxon>
        <taxon>Bacillota</taxon>
        <taxon>Bacilli</taxon>
        <taxon>Bacillales</taxon>
        <taxon>Bacillaceae</taxon>
        <taxon>Neobacillus</taxon>
    </lineage>
</organism>
<keyword evidence="1" id="KW-1133">Transmembrane helix</keyword>
<accession>A0A942T0K5</accession>
<keyword evidence="1" id="KW-0472">Membrane</keyword>
<reference evidence="2" key="1">
    <citation type="submission" date="2021-05" db="EMBL/GenBank/DDBJ databases">
        <title>Novel Bacillus species.</title>
        <authorList>
            <person name="Liu G."/>
        </authorList>
    </citation>
    <scope>NUCLEOTIDE SEQUENCE</scope>
    <source>
        <strain evidence="2">FJAT-50051</strain>
    </source>
</reference>
<keyword evidence="1" id="KW-0812">Transmembrane</keyword>
<gene>
    <name evidence="2" type="ORF">KHB02_20385</name>
</gene>
<evidence type="ECO:0000256" key="1">
    <source>
        <dbReference type="SAM" id="Phobius"/>
    </source>
</evidence>